<dbReference type="InterPro" id="IPR019489">
    <property type="entry name" value="Clp_ATPase_C"/>
</dbReference>
<evidence type="ECO:0000256" key="4">
    <source>
        <dbReference type="ARBA" id="ARBA00023186"/>
    </source>
</evidence>
<keyword evidence="10" id="KW-1185">Reference proteome</keyword>
<dbReference type="InterPro" id="IPR028299">
    <property type="entry name" value="ClpA/B_CS2"/>
</dbReference>
<dbReference type="InterPro" id="IPR036628">
    <property type="entry name" value="Clp_N_dom_sf"/>
</dbReference>
<dbReference type="PANTHER" id="PTHR11638">
    <property type="entry name" value="ATP-DEPENDENT CLP PROTEASE"/>
    <property type="match status" value="1"/>
</dbReference>
<dbReference type="Gene3D" id="3.90.176.10">
    <property type="entry name" value="Toxin ADP-ribosyltransferase, Chain A, domain 1"/>
    <property type="match status" value="1"/>
</dbReference>
<dbReference type="Pfam" id="PF10431">
    <property type="entry name" value="ClpB_D2-small"/>
    <property type="match status" value="1"/>
</dbReference>
<evidence type="ECO:0000256" key="1">
    <source>
        <dbReference type="ARBA" id="ARBA00022737"/>
    </source>
</evidence>
<evidence type="ECO:0000313" key="9">
    <source>
        <dbReference type="EMBL" id="OLP89496.1"/>
    </source>
</evidence>
<proteinExistence type="inferred from homology"/>
<dbReference type="PROSITE" id="PS50151">
    <property type="entry name" value="UVR"/>
    <property type="match status" value="1"/>
</dbReference>
<dbReference type="Gene3D" id="3.40.50.300">
    <property type="entry name" value="P-loop containing nucleotide triphosphate hydrolases"/>
    <property type="match status" value="3"/>
</dbReference>
<feature type="domain" description="UVR" evidence="8">
    <location>
        <begin position="835"/>
        <end position="870"/>
    </location>
</feature>
<dbReference type="InterPro" id="IPR027417">
    <property type="entry name" value="P-loop_NTPase"/>
</dbReference>
<feature type="coiled-coil region" evidence="6">
    <location>
        <begin position="843"/>
        <end position="877"/>
    </location>
</feature>
<sequence>MCGCLRAAMSWADGSSSAAMEVGRLNSAEAHAAVLKKCVLRPPRASSSSQLKSAVNEVLSYFHNLPKKRAADQDSKLDEILSALMKHMPKALRGPRALGAALVALARLRGSRAQARRELERMVGFGQGGKSKEIPFTTSARQVLEDSVECARERDMQQVNTCHLLRALLRQVESNGCKLLAKVLATDSPQVLRERVLAALAQQESTEVTGDKVLAGAVRPAIEDEVDLTQTLKFGTDLTEAAREGRLDPLVGRHEELRRTIRILGRRTKNNPVLVGEAGVGKTSIALGLAQLIAEGKVPLNLKDKRVVQLDLALLLAGTRYRGDFEERLRAVVKEVTDSKRRVILVVDEVHTLVGAGSGGGDTGGGMDAANLLKPALARGELQCIGATTLDEYRKYIERDPALERRFQPDVLLEEGAIGAQLRRKAEPDMNDKQLSYVRLVKKVDKWFHVTGALMGWANQFRARESVFGLASKCSARGVKDQCIRHANKEGAADDILIDLWFDSFKEYQKFDAGLYERKDLFGKDSMKLQCQESLLPESQTQPVLASDYSSNPDSPLQYAQSGCIAGATAASGLRMKLEHQRIDKTAVKTYENMHIIPAALLQDDRKLSCRWLFLSGSAEFHKWFDGPDTAPHITVTIDKETASVFEGMTDFTLKVDTSKVELDAAILQPDGASKLPAGIGYATLVRIPSSQADNFRLALEWRAECCAEAWKRAKSDQKVNINDAAGAGWWRCVDLKDDLKSAIEAAKVSVPEPTEEESVQILKGLAPKYEKHHQLSYTSEALEASVKLSCQFIADRYLPDKAIDVMDEAGSKVRQQLFQAVEETQNAAEQWAAGRELEEVTAQKARAAREERFEEAAELKRKEKELAERLARLQASAESADPQGLVKELQSLGAKIREAVTAERFVEAQELKAREMQVAELLQQSGVPSEATLVRQVTAEDVAQVVSSWTGIAVEQVSASESSRLLHLEKELHETIIGQDEAVRSVSRALRRARAGLRNPQRPMAGFCFCGPTGVGKTALCKTLASTFFGSEETMIRLDMSEFMEKHTVSKLIGAPPGYTPWTRRMGRSAVALLCACTTWIADVRNALASPEEAEFREFTATLWSRGLARSCCDLFPSTFRSNDRGLEVAVFDWSSLDLAHHASLIVYVPSMDLIQFLPRFAASSPETRITLVTGQEDVGVPCELFGVPRRRPEFFAVHPDAPSHQARSWALSRGNLSRFLGDPRLLRWFAQNYDASDCLAGETLRKLAPLPLGLDFHTASEKALHMSLRQQQRQLELAREEALPFAERSSHVLLPVDCAAVSWWQPPLRTRRCADRRCACEALKGNWSQVPWRSYLRALGRHAFVAAPLGHGLDSHRVWEVLLMGSVPVVIASSLDGLYAEFPVVIVQSWWDVPLNAFSWKKQISQKWGAQPFSPRVLQRLTSGYWAGLIRGWHEAMQATGPLLLGRNEGTRIIEASQDRLLYELKISDCAYFSYGLLSKDFKGGAMSSPCKLGQTSCDIFPQRTAVRSAARVGYSDGGALTEEHLAFITTRGILLRGSAQSCSIVVLMVRGSEFLKLRLLIANSTSHSSMPPSLRAGLLLVLLGLWRASAVRTIEPQTVMKTTDCDYESLREAKVTAVSTGVQVQFCDQEVVLGTDTVQGDAWRALSWWNPSSQGRKLSNNELKTLNDYLGTYGYSRPMGQLGHGLLPSNFEQFRAGNKNGKAELVREILLFEAKLGDVLNKLPVTGMAQLFRGGWTSGEQFRDMQAALDSGSSISFPWFQSTTSLHPHALTFMTRKSEPETCAYNCLEQGQAFPTFLTFNTCYAKNVTEWNRREQEWLLLPNLVFKIASITKIQNDPWRLWTPEQMADWLTKEHAVPEDWQRNGKSAFGPWPDIAAAVTAHSMDGEAFLTWFETKDFPEPYVKGKWDTSEHLFSNKRQELKYASWTRFRLPGPQTRMGLGVNSIQYYYNITFEAVRRRPYSLVLFDEVEKAHPDVFNILLQLLDDGRLTDSRGRVVSFANTLVVMTSNIGSRSVQKSAAGGLGLGFGVGEDVEEDKYSKVKELVHEEMKSFFRPEFLNRLDEVIVFRPLKEDDVRAIAEVEFKKVMARLADKDLEVTLSPSFKEQVLKEGYDPAYGARPLRRAITRMLEDTLAEHLLQNAAESRQEKRAVRLSASETGEVQVDVLSRLSDSSDTSENKAECSACVQYLRRSWKKPRRAAECLVFIVQLKARAFAGLLLSPDQAVLSFIRSISAPPSRRKALWNLGAPVLFLSNWPQFFKLARQVVKATEGTRPAGNGRGTGTRFSARGSEERWP</sequence>
<dbReference type="GO" id="GO:0034605">
    <property type="term" value="P:cellular response to heat"/>
    <property type="evidence" value="ECO:0007669"/>
    <property type="project" value="TreeGrafter"/>
</dbReference>
<organism evidence="9 10">
    <name type="scientific">Symbiodinium microadriaticum</name>
    <name type="common">Dinoflagellate</name>
    <name type="synonym">Zooxanthella microadriatica</name>
    <dbReference type="NCBI Taxonomy" id="2951"/>
    <lineage>
        <taxon>Eukaryota</taxon>
        <taxon>Sar</taxon>
        <taxon>Alveolata</taxon>
        <taxon>Dinophyceae</taxon>
        <taxon>Suessiales</taxon>
        <taxon>Symbiodiniaceae</taxon>
        <taxon>Symbiodinium</taxon>
    </lineage>
</organism>
<dbReference type="Gene3D" id="4.10.860.10">
    <property type="entry name" value="UVR domain"/>
    <property type="match status" value="1"/>
</dbReference>
<evidence type="ECO:0000313" key="10">
    <source>
        <dbReference type="Proteomes" id="UP000186817"/>
    </source>
</evidence>
<keyword evidence="1" id="KW-0677">Repeat</keyword>
<keyword evidence="9" id="KW-0378">Hydrolase</keyword>
<accession>A0A1Q9D2W3</accession>
<dbReference type="PROSITE" id="PS00870">
    <property type="entry name" value="CLPAB_1"/>
    <property type="match status" value="1"/>
</dbReference>
<dbReference type="Gene3D" id="1.10.8.60">
    <property type="match status" value="2"/>
</dbReference>
<evidence type="ECO:0000259" key="8">
    <source>
        <dbReference type="PROSITE" id="PS50151"/>
    </source>
</evidence>
<dbReference type="GO" id="GO:0008233">
    <property type="term" value="F:peptidase activity"/>
    <property type="evidence" value="ECO:0007669"/>
    <property type="project" value="UniProtKB-KW"/>
</dbReference>
<evidence type="ECO:0000256" key="7">
    <source>
        <dbReference type="SAM" id="MobiDB-lite"/>
    </source>
</evidence>
<dbReference type="OrthoDB" id="446027at2759"/>
<dbReference type="Pfam" id="PF07724">
    <property type="entry name" value="AAA_2"/>
    <property type="match status" value="2"/>
</dbReference>
<dbReference type="FunFam" id="3.40.50.300:FF:000010">
    <property type="entry name" value="Chaperone clpB 1, putative"/>
    <property type="match status" value="1"/>
</dbReference>
<dbReference type="PROSITE" id="PS00871">
    <property type="entry name" value="CLPAB_2"/>
    <property type="match status" value="1"/>
</dbReference>
<dbReference type="Pfam" id="PF17871">
    <property type="entry name" value="AAA_lid_9"/>
    <property type="match status" value="1"/>
</dbReference>
<evidence type="ECO:0000256" key="5">
    <source>
        <dbReference type="RuleBase" id="RU004432"/>
    </source>
</evidence>
<keyword evidence="3 5" id="KW-0067">ATP-binding</keyword>
<keyword evidence="9" id="KW-0645">Protease</keyword>
<dbReference type="SUPFAM" id="SSF52540">
    <property type="entry name" value="P-loop containing nucleoside triphosphate hydrolases"/>
    <property type="match status" value="3"/>
</dbReference>
<evidence type="ECO:0000256" key="6">
    <source>
        <dbReference type="SAM" id="Coils"/>
    </source>
</evidence>
<feature type="region of interest" description="Disordered" evidence="7">
    <location>
        <begin position="2273"/>
        <end position="2298"/>
    </location>
</feature>
<dbReference type="InterPro" id="IPR004176">
    <property type="entry name" value="Clp_R_N"/>
</dbReference>
<dbReference type="SMART" id="SM01086">
    <property type="entry name" value="ClpB_D2-small"/>
    <property type="match status" value="1"/>
</dbReference>
<keyword evidence="2 5" id="KW-0547">Nucleotide-binding</keyword>
<dbReference type="GO" id="GO:0005524">
    <property type="term" value="F:ATP binding"/>
    <property type="evidence" value="ECO:0007669"/>
    <property type="project" value="UniProtKB-KW"/>
</dbReference>
<dbReference type="PRINTS" id="PR00300">
    <property type="entry name" value="CLPPROTEASEA"/>
</dbReference>
<dbReference type="GO" id="GO:0005737">
    <property type="term" value="C:cytoplasm"/>
    <property type="evidence" value="ECO:0007669"/>
    <property type="project" value="TreeGrafter"/>
</dbReference>
<dbReference type="Pfam" id="PF02861">
    <property type="entry name" value="Clp_N"/>
    <property type="match status" value="1"/>
</dbReference>
<comment type="similarity">
    <text evidence="5">Belongs to the ClpA/ClpB family.</text>
</comment>
<dbReference type="Proteomes" id="UP000186817">
    <property type="component" value="Unassembled WGS sequence"/>
</dbReference>
<keyword evidence="6" id="KW-0175">Coiled coil</keyword>
<dbReference type="InterPro" id="IPR003959">
    <property type="entry name" value="ATPase_AAA_core"/>
</dbReference>
<dbReference type="Gene3D" id="1.10.1780.10">
    <property type="entry name" value="Clp, N-terminal domain"/>
    <property type="match status" value="1"/>
</dbReference>
<dbReference type="SUPFAM" id="SSF81923">
    <property type="entry name" value="Double Clp-N motif"/>
    <property type="match status" value="1"/>
</dbReference>
<dbReference type="CDD" id="cd19499">
    <property type="entry name" value="RecA-like_ClpB_Hsp104-like"/>
    <property type="match status" value="1"/>
</dbReference>
<dbReference type="CDD" id="cd00009">
    <property type="entry name" value="AAA"/>
    <property type="match status" value="1"/>
</dbReference>
<keyword evidence="4 5" id="KW-0143">Chaperone</keyword>
<dbReference type="SUPFAM" id="SSF56399">
    <property type="entry name" value="ADP-ribosylation"/>
    <property type="match status" value="1"/>
</dbReference>
<dbReference type="InterPro" id="IPR018368">
    <property type="entry name" value="ClpA/B_CS1"/>
</dbReference>
<dbReference type="InterPro" id="IPR050130">
    <property type="entry name" value="ClpA_ClpB"/>
</dbReference>
<dbReference type="InterPro" id="IPR003593">
    <property type="entry name" value="AAA+_ATPase"/>
</dbReference>
<gene>
    <name evidence="9" type="primary">clpC</name>
    <name evidence="9" type="ORF">AK812_SmicGene29042</name>
</gene>
<dbReference type="InterPro" id="IPR041546">
    <property type="entry name" value="ClpA/ClpB_AAA_lid"/>
</dbReference>
<dbReference type="InterPro" id="IPR001943">
    <property type="entry name" value="UVR_dom"/>
</dbReference>
<dbReference type="GO" id="GO:0006508">
    <property type="term" value="P:proteolysis"/>
    <property type="evidence" value="ECO:0007669"/>
    <property type="project" value="UniProtKB-KW"/>
</dbReference>
<dbReference type="Pfam" id="PF00004">
    <property type="entry name" value="AAA"/>
    <property type="match status" value="1"/>
</dbReference>
<dbReference type="EMBL" id="LSRX01000757">
    <property type="protein sequence ID" value="OLP89496.1"/>
    <property type="molecule type" value="Genomic_DNA"/>
</dbReference>
<evidence type="ECO:0000256" key="2">
    <source>
        <dbReference type="ARBA" id="ARBA00022741"/>
    </source>
</evidence>
<reference evidence="9 10" key="1">
    <citation type="submission" date="2016-02" db="EMBL/GenBank/DDBJ databases">
        <title>Genome analysis of coral dinoflagellate symbionts highlights evolutionary adaptations to a symbiotic lifestyle.</title>
        <authorList>
            <person name="Aranda M."/>
            <person name="Li Y."/>
            <person name="Liew Y.J."/>
            <person name="Baumgarten S."/>
            <person name="Simakov O."/>
            <person name="Wilson M."/>
            <person name="Piel J."/>
            <person name="Ashoor H."/>
            <person name="Bougouffa S."/>
            <person name="Bajic V.B."/>
            <person name="Ryu T."/>
            <person name="Ravasi T."/>
            <person name="Bayer T."/>
            <person name="Micklem G."/>
            <person name="Kim H."/>
            <person name="Bhak J."/>
            <person name="Lajeunesse T.C."/>
            <person name="Voolstra C.R."/>
        </authorList>
    </citation>
    <scope>NUCLEOTIDE SEQUENCE [LARGE SCALE GENOMIC DNA]</scope>
    <source>
        <strain evidence="9 10">CCMP2467</strain>
    </source>
</reference>
<dbReference type="InterPro" id="IPR001270">
    <property type="entry name" value="ClpA/B"/>
</dbReference>
<dbReference type="GO" id="GO:0016887">
    <property type="term" value="F:ATP hydrolysis activity"/>
    <property type="evidence" value="ECO:0007669"/>
    <property type="project" value="InterPro"/>
</dbReference>
<name>A0A1Q9D2W3_SYMMI</name>
<evidence type="ECO:0000256" key="3">
    <source>
        <dbReference type="ARBA" id="ARBA00022840"/>
    </source>
</evidence>
<comment type="caution">
    <text evidence="9">The sequence shown here is derived from an EMBL/GenBank/DDBJ whole genome shotgun (WGS) entry which is preliminary data.</text>
</comment>
<protein>
    <submittedName>
        <fullName evidence="9">ATP-dependent Clp protease ATP-binding subunit clpA-like</fullName>
    </submittedName>
</protein>
<dbReference type="SMART" id="SM00382">
    <property type="entry name" value="AAA"/>
    <property type="match status" value="2"/>
</dbReference>
<dbReference type="PANTHER" id="PTHR11638:SF18">
    <property type="entry name" value="HEAT SHOCK PROTEIN 104"/>
    <property type="match status" value="1"/>
</dbReference>